<proteinExistence type="predicted"/>
<dbReference type="AlphaFoldDB" id="A0A8X7CHR0"/>
<protein>
    <submittedName>
        <fullName evidence="2">Uncharacterized protein</fullName>
    </submittedName>
</protein>
<feature type="region of interest" description="Disordered" evidence="1">
    <location>
        <begin position="46"/>
        <end position="84"/>
    </location>
</feature>
<feature type="compositionally biased region" description="Polar residues" evidence="1">
    <location>
        <begin position="13"/>
        <end position="30"/>
    </location>
</feature>
<keyword evidence="3" id="KW-1185">Reference proteome</keyword>
<sequence length="84" mass="9616">MANLPTDMELEQVTMQRNSSRTPSPQPSTCEQLKYNKAQLAKMERSEMQQTCANHSDKCPPLPPEEPFLYKSTHELQEKKKPGP</sequence>
<accession>A0A8X7CHR0</accession>
<organism evidence="2 3">
    <name type="scientific">Trichonephila inaurata madagascariensis</name>
    <dbReference type="NCBI Taxonomy" id="2747483"/>
    <lineage>
        <taxon>Eukaryota</taxon>
        <taxon>Metazoa</taxon>
        <taxon>Ecdysozoa</taxon>
        <taxon>Arthropoda</taxon>
        <taxon>Chelicerata</taxon>
        <taxon>Arachnida</taxon>
        <taxon>Araneae</taxon>
        <taxon>Araneomorphae</taxon>
        <taxon>Entelegynae</taxon>
        <taxon>Araneoidea</taxon>
        <taxon>Nephilidae</taxon>
        <taxon>Trichonephila</taxon>
        <taxon>Trichonephila inaurata</taxon>
    </lineage>
</organism>
<dbReference type="EMBL" id="BMAV01017574">
    <property type="protein sequence ID" value="GFY69363.1"/>
    <property type="molecule type" value="Genomic_DNA"/>
</dbReference>
<gene>
    <name evidence="2" type="ORF">TNIN_129471</name>
</gene>
<comment type="caution">
    <text evidence="2">The sequence shown here is derived from an EMBL/GenBank/DDBJ whole genome shotgun (WGS) entry which is preliminary data.</text>
</comment>
<evidence type="ECO:0000313" key="3">
    <source>
        <dbReference type="Proteomes" id="UP000886998"/>
    </source>
</evidence>
<name>A0A8X7CHR0_9ARAC</name>
<reference evidence="2" key="1">
    <citation type="submission" date="2020-08" db="EMBL/GenBank/DDBJ databases">
        <title>Multicomponent nature underlies the extraordinary mechanical properties of spider dragline silk.</title>
        <authorList>
            <person name="Kono N."/>
            <person name="Nakamura H."/>
            <person name="Mori M."/>
            <person name="Yoshida Y."/>
            <person name="Ohtoshi R."/>
            <person name="Malay A.D."/>
            <person name="Moran D.A.P."/>
            <person name="Tomita M."/>
            <person name="Numata K."/>
            <person name="Arakawa K."/>
        </authorList>
    </citation>
    <scope>NUCLEOTIDE SEQUENCE</scope>
</reference>
<dbReference type="Proteomes" id="UP000886998">
    <property type="component" value="Unassembled WGS sequence"/>
</dbReference>
<feature type="region of interest" description="Disordered" evidence="1">
    <location>
        <begin position="1"/>
        <end position="30"/>
    </location>
</feature>
<evidence type="ECO:0000313" key="2">
    <source>
        <dbReference type="EMBL" id="GFY69363.1"/>
    </source>
</evidence>
<evidence type="ECO:0000256" key="1">
    <source>
        <dbReference type="SAM" id="MobiDB-lite"/>
    </source>
</evidence>
<feature type="compositionally biased region" description="Basic and acidic residues" evidence="1">
    <location>
        <begin position="72"/>
        <end position="84"/>
    </location>
</feature>